<dbReference type="CDD" id="cd02231">
    <property type="entry name" value="cupin_BLL6423-like"/>
    <property type="match status" value="1"/>
</dbReference>
<protein>
    <submittedName>
        <fullName evidence="2">Cupin domain-containing protein</fullName>
    </submittedName>
</protein>
<feature type="domain" description="Cupin type-2" evidence="1">
    <location>
        <begin position="115"/>
        <end position="173"/>
    </location>
</feature>
<evidence type="ECO:0000259" key="1">
    <source>
        <dbReference type="Pfam" id="PF07883"/>
    </source>
</evidence>
<dbReference type="Gene3D" id="2.60.120.10">
    <property type="entry name" value="Jelly Rolls"/>
    <property type="match status" value="1"/>
</dbReference>
<dbReference type="Pfam" id="PF07883">
    <property type="entry name" value="Cupin_2"/>
    <property type="match status" value="1"/>
</dbReference>
<dbReference type="InterPro" id="IPR013096">
    <property type="entry name" value="Cupin_2"/>
</dbReference>
<sequence length="180" mass="19338">MSRAKCVVTGHDAQGRSRVVSSGPIPGDESFVHTPGFSAAVFWQTSAQPEIGNVNPNPLAELTSIAPEFGGTSALFVTFPPESSYVPSEEELKAAAEEMAVRLPGMAQRFEEDEPGFHRTETIDYGVLIEGELTLCLDGGVTSVLKPGDVVVQMGTRHAWRNTSNTPARMMFVMVGAKRV</sequence>
<organism evidence="2 3">
    <name type="scientific">Ectopseudomonas mendocina</name>
    <name type="common">Pseudomonas mendocina</name>
    <dbReference type="NCBI Taxonomy" id="300"/>
    <lineage>
        <taxon>Bacteria</taxon>
        <taxon>Pseudomonadati</taxon>
        <taxon>Pseudomonadota</taxon>
        <taxon>Gammaproteobacteria</taxon>
        <taxon>Pseudomonadales</taxon>
        <taxon>Pseudomonadaceae</taxon>
        <taxon>Ectopseudomonas</taxon>
    </lineage>
</organism>
<accession>A0ABZ2RME2</accession>
<dbReference type="PANTHER" id="PTHR36156:SF2">
    <property type="entry name" value="CUPIN TYPE-2 DOMAIN-CONTAINING PROTEIN"/>
    <property type="match status" value="1"/>
</dbReference>
<dbReference type="SUPFAM" id="SSF51182">
    <property type="entry name" value="RmlC-like cupins"/>
    <property type="match status" value="1"/>
</dbReference>
<reference evidence="2 3" key="1">
    <citation type="submission" date="2024-03" db="EMBL/GenBank/DDBJ databases">
        <title>Complete genome of BD2.</title>
        <authorList>
            <person name="Cao G."/>
        </authorList>
    </citation>
    <scope>NUCLEOTIDE SEQUENCE [LARGE SCALE GENOMIC DNA]</scope>
    <source>
        <strain evidence="2 3">BD2</strain>
    </source>
</reference>
<evidence type="ECO:0000313" key="2">
    <source>
        <dbReference type="EMBL" id="WXL25836.1"/>
    </source>
</evidence>
<dbReference type="InterPro" id="IPR014710">
    <property type="entry name" value="RmlC-like_jellyroll"/>
</dbReference>
<dbReference type="Proteomes" id="UP001476583">
    <property type="component" value="Chromosome"/>
</dbReference>
<dbReference type="InterPro" id="IPR047142">
    <property type="entry name" value="OryJ/VirC-like"/>
</dbReference>
<dbReference type="EMBL" id="CP148074">
    <property type="protein sequence ID" value="WXL25836.1"/>
    <property type="molecule type" value="Genomic_DNA"/>
</dbReference>
<proteinExistence type="predicted"/>
<gene>
    <name evidence="2" type="ORF">WG219_21505</name>
</gene>
<dbReference type="InterPro" id="IPR011051">
    <property type="entry name" value="RmlC_Cupin_sf"/>
</dbReference>
<keyword evidence="3" id="KW-1185">Reference proteome</keyword>
<name>A0ABZ2RME2_ECTME</name>
<evidence type="ECO:0000313" key="3">
    <source>
        <dbReference type="Proteomes" id="UP001476583"/>
    </source>
</evidence>
<dbReference type="PANTHER" id="PTHR36156">
    <property type="entry name" value="SLR2101 PROTEIN"/>
    <property type="match status" value="1"/>
</dbReference>